<dbReference type="Gene3D" id="3.30.70.3400">
    <property type="match status" value="2"/>
</dbReference>
<evidence type="ECO:0000256" key="8">
    <source>
        <dbReference type="ARBA" id="ARBA00023136"/>
    </source>
</evidence>
<evidence type="ECO:0000259" key="13">
    <source>
        <dbReference type="Pfam" id="PF22599"/>
    </source>
</evidence>
<evidence type="ECO:0000256" key="4">
    <source>
        <dbReference type="ARBA" id="ARBA00022692"/>
    </source>
</evidence>
<dbReference type="InterPro" id="IPR054384">
    <property type="entry name" value="SecDF_P1_head"/>
</dbReference>
<evidence type="ECO:0000256" key="3">
    <source>
        <dbReference type="ARBA" id="ARBA00022475"/>
    </source>
</evidence>
<keyword evidence="6 9" id="KW-1133">Transmembrane helix</keyword>
<dbReference type="Pfam" id="PF21760">
    <property type="entry name" value="SecD_1st"/>
    <property type="match status" value="1"/>
</dbReference>
<evidence type="ECO:0000256" key="5">
    <source>
        <dbReference type="ARBA" id="ARBA00022927"/>
    </source>
</evidence>
<dbReference type="InterPro" id="IPR027398">
    <property type="entry name" value="SecD-TM"/>
</dbReference>
<sequence>MLNRYPLWKYLLLLFFTVVGVIYSIPNLYAPDPAIQVSGDSSAKVIDAPVLAKMEEALKAANIEAFGGEVNEKTAMLRIKKAEQQMLARKTVQQALGDGYVVALNTAPTTPAWLQALGAEPLKLGLDLAGGVHFLLEVDTASAVAKRQEINADDMKDKMRKAKVRYSSVAAQKDNQIVARFRTAEARDEAISLLRSDYPTLLFSKVDADSGASEFSYIASFTEAGIREIEDYALSQNLITLRNRVNELGVSEPIVQRQGRNRIIVQLAGIQDPAEAKRVIGKTANLEFRLGASPDTLVSNKEEFPFKDELMQMQRGNAVLEKQLIVTGDRVSNATSSFDPETNQPQVNITLDSLGGTHMHRVTRNNVGRQMGILFIEYKTRTQIVKNAAGEDVEKMTQYVERKVISLATIQSALGVQFRITGLDSPAEASELALLLRAGALAAPMHFVEERTIGASLGTENIKNGVNATLWGFGLVVLFMVLAYRVFGIFANIALALNVLLVITMLSMFGATLTLPGIAGIVLTIGMAVDANVLIHSRIREELKNGASPQQAIYAGYERAFVTILDANLTTLIVGVILFAIGTGPIKGFAVTLIVGIITTMYASVSCSRALANLVYGRRKNLQKISI</sequence>
<dbReference type="Gene3D" id="3.30.1360.200">
    <property type="match status" value="1"/>
</dbReference>
<dbReference type="Pfam" id="PF02355">
    <property type="entry name" value="SecD_SecF_C"/>
    <property type="match status" value="1"/>
</dbReference>
<dbReference type="PANTHER" id="PTHR30081">
    <property type="entry name" value="PROTEIN-EXPORT MEMBRANE PROTEIN SEC"/>
    <property type="match status" value="1"/>
</dbReference>
<organism evidence="14 15">
    <name type="scientific">Cellvibrio fontiphilus</name>
    <dbReference type="NCBI Taxonomy" id="1815559"/>
    <lineage>
        <taxon>Bacteria</taxon>
        <taxon>Pseudomonadati</taxon>
        <taxon>Pseudomonadota</taxon>
        <taxon>Gammaproteobacteria</taxon>
        <taxon>Cellvibrionales</taxon>
        <taxon>Cellvibrionaceae</taxon>
        <taxon>Cellvibrio</taxon>
    </lineage>
</organism>
<keyword evidence="8 9" id="KW-0472">Membrane</keyword>
<dbReference type="HAMAP" id="MF_01463_B">
    <property type="entry name" value="SecD_B"/>
    <property type="match status" value="1"/>
</dbReference>
<dbReference type="SUPFAM" id="SSF82866">
    <property type="entry name" value="Multidrug efflux transporter AcrB transmembrane domain"/>
    <property type="match status" value="1"/>
</dbReference>
<gene>
    <name evidence="9 14" type="primary">secD</name>
    <name evidence="14" type="ORF">ACFODX_14660</name>
</gene>
<evidence type="ECO:0000259" key="10">
    <source>
        <dbReference type="Pfam" id="PF02355"/>
    </source>
</evidence>
<evidence type="ECO:0000313" key="14">
    <source>
        <dbReference type="EMBL" id="MFC3116808.1"/>
    </source>
</evidence>
<accession>A0ABV7FJJ8</accession>
<evidence type="ECO:0000256" key="1">
    <source>
        <dbReference type="ARBA" id="ARBA00004651"/>
    </source>
</evidence>
<comment type="function">
    <text evidence="9">Part of the Sec protein translocase complex. Interacts with the SecYEG preprotein conducting channel. SecDF uses the proton motive force (PMF) to complete protein translocation after the ATP-dependent function of SecA.</text>
</comment>
<dbReference type="Pfam" id="PF07549">
    <property type="entry name" value="Sec_GG"/>
    <property type="match status" value="1"/>
</dbReference>
<dbReference type="Pfam" id="PF22599">
    <property type="entry name" value="SecDF_P1_head"/>
    <property type="match status" value="1"/>
</dbReference>
<evidence type="ECO:0000256" key="9">
    <source>
        <dbReference type="HAMAP-Rule" id="MF_01463"/>
    </source>
</evidence>
<evidence type="ECO:0000259" key="12">
    <source>
        <dbReference type="Pfam" id="PF21760"/>
    </source>
</evidence>
<keyword evidence="7 9" id="KW-0811">Translocation</keyword>
<feature type="transmembrane region" description="Helical" evidence="9">
    <location>
        <begin position="494"/>
        <end position="512"/>
    </location>
</feature>
<evidence type="ECO:0000256" key="2">
    <source>
        <dbReference type="ARBA" id="ARBA00022448"/>
    </source>
</evidence>
<dbReference type="InterPro" id="IPR048631">
    <property type="entry name" value="SecD_1st"/>
</dbReference>
<dbReference type="InterPro" id="IPR022813">
    <property type="entry name" value="SecD/SecF_arch_bac"/>
</dbReference>
<dbReference type="InterPro" id="IPR005791">
    <property type="entry name" value="SecD"/>
</dbReference>
<comment type="caution">
    <text evidence="9">Lacks conserved residue(s) required for the propagation of feature annotation.</text>
</comment>
<feature type="transmembrane region" description="Helical" evidence="9">
    <location>
        <begin position="468"/>
        <end position="487"/>
    </location>
</feature>
<protein>
    <recommendedName>
        <fullName evidence="9">Protein translocase subunit SecD</fullName>
    </recommendedName>
</protein>
<feature type="domain" description="Protein export membrane protein SecD/SecF C-terminal" evidence="10">
    <location>
        <begin position="447"/>
        <end position="613"/>
    </location>
</feature>
<dbReference type="InterPro" id="IPR055344">
    <property type="entry name" value="SecD_SecF_C_bact"/>
</dbReference>
<comment type="caution">
    <text evidence="14">The sequence shown here is derived from an EMBL/GenBank/DDBJ whole genome shotgun (WGS) entry which is preliminary data.</text>
</comment>
<keyword evidence="4 9" id="KW-0812">Transmembrane</keyword>
<comment type="similarity">
    <text evidence="9">Belongs to the SecD/SecF family. SecD subfamily.</text>
</comment>
<keyword evidence="5 9" id="KW-0653">Protein transport</keyword>
<proteinExistence type="inferred from homology"/>
<feature type="transmembrane region" description="Helical" evidence="9">
    <location>
        <begin position="588"/>
        <end position="612"/>
    </location>
</feature>
<feature type="transmembrane region" description="Helical" evidence="9">
    <location>
        <begin position="560"/>
        <end position="582"/>
    </location>
</feature>
<feature type="domain" description="SecDF P1 head subdomain" evidence="13">
    <location>
        <begin position="315"/>
        <end position="443"/>
    </location>
</feature>
<feature type="transmembrane region" description="Helical" evidence="9">
    <location>
        <begin position="518"/>
        <end position="539"/>
    </location>
</feature>
<dbReference type="EMBL" id="JBHRTF010000006">
    <property type="protein sequence ID" value="MFC3116808.1"/>
    <property type="molecule type" value="Genomic_DNA"/>
</dbReference>
<dbReference type="Proteomes" id="UP001595555">
    <property type="component" value="Unassembled WGS sequence"/>
</dbReference>
<evidence type="ECO:0000256" key="7">
    <source>
        <dbReference type="ARBA" id="ARBA00023010"/>
    </source>
</evidence>
<reference evidence="15" key="1">
    <citation type="journal article" date="2019" name="Int. J. Syst. Evol. Microbiol.">
        <title>The Global Catalogue of Microorganisms (GCM) 10K type strain sequencing project: providing services to taxonomists for standard genome sequencing and annotation.</title>
        <authorList>
            <consortium name="The Broad Institute Genomics Platform"/>
            <consortium name="The Broad Institute Genome Sequencing Center for Infectious Disease"/>
            <person name="Wu L."/>
            <person name="Ma J."/>
        </authorList>
    </citation>
    <scope>NUCLEOTIDE SEQUENCE [LARGE SCALE GENOMIC DNA]</scope>
    <source>
        <strain evidence="15">KCTC 52237</strain>
    </source>
</reference>
<dbReference type="Pfam" id="PF13721">
    <property type="entry name" value="SecD-TM1"/>
    <property type="match status" value="1"/>
</dbReference>
<name>A0ABV7FJJ8_9GAMM</name>
<dbReference type="InterPro" id="IPR022646">
    <property type="entry name" value="SecD/SecF_CS"/>
</dbReference>
<dbReference type="NCBIfam" id="TIGR00916">
    <property type="entry name" value="2A0604s01"/>
    <property type="match status" value="1"/>
</dbReference>
<dbReference type="RefSeq" id="WP_378120473.1">
    <property type="nucleotide sequence ID" value="NZ_JBHRTF010000006.1"/>
</dbReference>
<dbReference type="PANTHER" id="PTHR30081:SF1">
    <property type="entry name" value="PROTEIN TRANSLOCASE SUBUNIT SECD"/>
    <property type="match status" value="1"/>
</dbReference>
<dbReference type="Gene3D" id="1.20.1640.10">
    <property type="entry name" value="Multidrug efflux transporter AcrB transmembrane domain"/>
    <property type="match status" value="1"/>
</dbReference>
<feature type="domain" description="SecD export protein N-terminal TM" evidence="11">
    <location>
        <begin position="2"/>
        <end position="104"/>
    </location>
</feature>
<evidence type="ECO:0000313" key="15">
    <source>
        <dbReference type="Proteomes" id="UP001595555"/>
    </source>
</evidence>
<keyword evidence="15" id="KW-1185">Reference proteome</keyword>
<keyword evidence="3 9" id="KW-1003">Cell membrane</keyword>
<comment type="subcellular location">
    <subcellularLocation>
        <location evidence="1 9">Cell membrane</location>
        <topology evidence="1 9">Multi-pass membrane protein</topology>
    </subcellularLocation>
</comment>
<evidence type="ECO:0000259" key="11">
    <source>
        <dbReference type="Pfam" id="PF13721"/>
    </source>
</evidence>
<feature type="domain" description="Protein translocase subunit SecDF P1" evidence="12">
    <location>
        <begin position="235"/>
        <end position="290"/>
    </location>
</feature>
<dbReference type="NCBIfam" id="TIGR01129">
    <property type="entry name" value="secD"/>
    <property type="match status" value="1"/>
</dbReference>
<dbReference type="InterPro" id="IPR048634">
    <property type="entry name" value="SecD_SecF_C"/>
</dbReference>
<comment type="subunit">
    <text evidence="9">Forms a complex with SecF. Part of the essential Sec protein translocation apparatus which comprises SecA, SecYEG and auxiliary proteins SecDF-YajC and YidC.</text>
</comment>
<evidence type="ECO:0000256" key="6">
    <source>
        <dbReference type="ARBA" id="ARBA00022989"/>
    </source>
</evidence>
<keyword evidence="2 9" id="KW-0813">Transport</keyword>